<keyword evidence="3" id="KW-0540">Nuclease</keyword>
<dbReference type="PANTHER" id="PTHR30015">
    <property type="entry name" value="MRR RESTRICTION SYSTEM PROTEIN"/>
    <property type="match status" value="1"/>
</dbReference>
<proteinExistence type="predicted"/>
<dbReference type="HOGENOM" id="CLU_063822_2_0_9"/>
<keyword evidence="3" id="KW-0378">Hydrolase</keyword>
<keyword evidence="3" id="KW-0255">Endonuclease</keyword>
<gene>
    <name evidence="3" type="ORF">TthWC1_1592</name>
</gene>
<dbReference type="GO" id="GO:0015666">
    <property type="term" value="F:restriction endodeoxyribonuclease activity"/>
    <property type="evidence" value="ECO:0007669"/>
    <property type="project" value="TreeGrafter"/>
</dbReference>
<name>M8DFT0_THETY</name>
<dbReference type="GO" id="GO:0003677">
    <property type="term" value="F:DNA binding"/>
    <property type="evidence" value="ECO:0007669"/>
    <property type="project" value="InterPro"/>
</dbReference>
<comment type="caution">
    <text evidence="3">The sequence shown here is derived from an EMBL/GenBank/DDBJ whole genome shotgun (WGS) entry which is preliminary data.</text>
</comment>
<dbReference type="Gene3D" id="3.40.1350.10">
    <property type="match status" value="1"/>
</dbReference>
<dbReference type="Proteomes" id="UP000013242">
    <property type="component" value="Unassembled WGS sequence"/>
</dbReference>
<dbReference type="Pfam" id="PF04471">
    <property type="entry name" value="Mrr_cat"/>
    <property type="match status" value="1"/>
</dbReference>
<dbReference type="InterPro" id="IPR011856">
    <property type="entry name" value="tRNA_endonuc-like_dom_sf"/>
</dbReference>
<accession>M8DFT0</accession>
<dbReference type="EMBL" id="AMYG01000036">
    <property type="protein sequence ID" value="EMT38872.1"/>
    <property type="molecule type" value="Genomic_DNA"/>
</dbReference>
<organism evidence="3 4">
    <name type="scientific">Thermoanaerobacter thermohydrosulfuricus WC1</name>
    <dbReference type="NCBI Taxonomy" id="1198630"/>
    <lineage>
        <taxon>Bacteria</taxon>
        <taxon>Bacillati</taxon>
        <taxon>Bacillota</taxon>
        <taxon>Clostridia</taxon>
        <taxon>Thermoanaerobacterales</taxon>
        <taxon>Thermoanaerobacteraceae</taxon>
        <taxon>Thermoanaerobacter</taxon>
    </lineage>
</organism>
<dbReference type="Pfam" id="PF14338">
    <property type="entry name" value="Mrr_N"/>
    <property type="match status" value="1"/>
</dbReference>
<dbReference type="PANTHER" id="PTHR30015:SF7">
    <property type="entry name" value="TYPE IV METHYL-DIRECTED RESTRICTION ENZYME ECOKMRR"/>
    <property type="match status" value="1"/>
</dbReference>
<evidence type="ECO:0000313" key="4">
    <source>
        <dbReference type="Proteomes" id="UP000013242"/>
    </source>
</evidence>
<feature type="domain" description="Restriction system protein Mrr-like N-terminal" evidence="2">
    <location>
        <begin position="6"/>
        <end position="90"/>
    </location>
</feature>
<protein>
    <submittedName>
        <fullName evidence="3">Restriction endonuclease</fullName>
    </submittedName>
</protein>
<dbReference type="AlphaFoldDB" id="M8DFT0"/>
<evidence type="ECO:0000259" key="2">
    <source>
        <dbReference type="Pfam" id="PF14338"/>
    </source>
</evidence>
<feature type="domain" description="Restriction endonuclease type IV Mrr" evidence="1">
    <location>
        <begin position="153"/>
        <end position="216"/>
    </location>
</feature>
<dbReference type="InterPro" id="IPR052906">
    <property type="entry name" value="Type_IV_Methyl-Rstrct_Enzyme"/>
</dbReference>
<dbReference type="InterPro" id="IPR025745">
    <property type="entry name" value="Mrr-like_N_dom"/>
</dbReference>
<evidence type="ECO:0000313" key="3">
    <source>
        <dbReference type="EMBL" id="EMT38872.1"/>
    </source>
</evidence>
<reference evidence="3 4" key="1">
    <citation type="journal article" date="2013" name="PLoS ONE">
        <title>Genomic Evaluation of Thermoanaerobacter spp. for the Construction of Designer Co-Cultures to Improve Lignocellulosic Biofuel Production.</title>
        <authorList>
            <person name="Verbeke T.J."/>
            <person name="Zhang X."/>
            <person name="Henrissat B."/>
            <person name="Spicer V."/>
            <person name="Rydzak T."/>
            <person name="Krokhin O.V."/>
            <person name="Fristensky B."/>
            <person name="Levin D.B."/>
            <person name="Sparling R."/>
        </authorList>
    </citation>
    <scope>NUCLEOTIDE SEQUENCE [LARGE SCALE GENOMIC DNA]</scope>
    <source>
        <strain evidence="3 4">WC1</strain>
    </source>
</reference>
<keyword evidence="4" id="KW-1185">Reference proteome</keyword>
<dbReference type="GO" id="GO:0009307">
    <property type="term" value="P:DNA restriction-modification system"/>
    <property type="evidence" value="ECO:0007669"/>
    <property type="project" value="InterPro"/>
</dbReference>
<evidence type="ECO:0000259" key="1">
    <source>
        <dbReference type="Pfam" id="PF04471"/>
    </source>
</evidence>
<dbReference type="InterPro" id="IPR007560">
    <property type="entry name" value="Restrct_endonuc_IV_Mrr"/>
</dbReference>
<sequence length="222" mass="26143">MAIPTYEEIMLPLLKILSVDETHKYKELEEKLKNVFDLTEEEVNSRRESGIKIFYNRIGWAATYLKKAGLIESSKRGEFKITEEGKKVLEEGIERLDDEFLMRYENFRKFKKAKKLPEPPKKLPEDNMTPFERISNAYDEIKDSLIDELLQKLKEVDPYKFEEIVLDLLIKMGYGGSKEEAKEMTQKTGDEGIDGIINEDKLGFDKIYIQAKRWKERFLEDL</sequence>
<dbReference type="PATRIC" id="fig|1198630.3.peg.1611"/>